<evidence type="ECO:0000259" key="3">
    <source>
        <dbReference type="Pfam" id="PF00772"/>
    </source>
</evidence>
<evidence type="ECO:0000256" key="2">
    <source>
        <dbReference type="ARBA" id="ARBA00023125"/>
    </source>
</evidence>
<dbReference type="Pfam" id="PF00772">
    <property type="entry name" value="DnaB"/>
    <property type="match status" value="1"/>
</dbReference>
<dbReference type="InterPro" id="IPR016136">
    <property type="entry name" value="DNA_helicase_N/primase_C"/>
</dbReference>
<dbReference type="RefSeq" id="WP_338449479.1">
    <property type="nucleotide sequence ID" value="NZ_CP137640.1"/>
</dbReference>
<evidence type="ECO:0000313" key="5">
    <source>
        <dbReference type="Proteomes" id="UP001357223"/>
    </source>
</evidence>
<gene>
    <name evidence="4" type="ORF">R4Z09_25440</name>
</gene>
<reference evidence="4 5" key="1">
    <citation type="submission" date="2023-10" db="EMBL/GenBank/DDBJ databases">
        <title>Niallia locisalis sp.nov. isolated from a salt pond sample.</title>
        <authorList>
            <person name="Li X.-J."/>
            <person name="Dong L."/>
        </authorList>
    </citation>
    <scope>NUCLEOTIDE SEQUENCE [LARGE SCALE GENOMIC DNA]</scope>
    <source>
        <strain evidence="4 5">DSM 29761</strain>
    </source>
</reference>
<dbReference type="Gene3D" id="1.10.860.10">
    <property type="entry name" value="DNAb Helicase, Chain A"/>
    <property type="match status" value="1"/>
</dbReference>
<proteinExistence type="predicted"/>
<feature type="domain" description="DNA helicase DnaB-like N-terminal" evidence="3">
    <location>
        <begin position="17"/>
        <end position="105"/>
    </location>
</feature>
<name>A0ABZ2CAN5_9BACI</name>
<dbReference type="Proteomes" id="UP001357223">
    <property type="component" value="Chromosome"/>
</dbReference>
<organism evidence="4 5">
    <name type="scientific">Niallia oryzisoli</name>
    <dbReference type="NCBI Taxonomy" id="1737571"/>
    <lineage>
        <taxon>Bacteria</taxon>
        <taxon>Bacillati</taxon>
        <taxon>Bacillota</taxon>
        <taxon>Bacilli</taxon>
        <taxon>Bacillales</taxon>
        <taxon>Bacillaceae</taxon>
        <taxon>Niallia</taxon>
    </lineage>
</organism>
<evidence type="ECO:0000256" key="1">
    <source>
        <dbReference type="ARBA" id="ARBA00022705"/>
    </source>
</evidence>
<dbReference type="EMBL" id="CP137640">
    <property type="protein sequence ID" value="WVX80548.1"/>
    <property type="molecule type" value="Genomic_DNA"/>
</dbReference>
<dbReference type="InterPro" id="IPR036185">
    <property type="entry name" value="DNA_heli_DnaB-like_N_sf"/>
</dbReference>
<keyword evidence="5" id="KW-1185">Reference proteome</keyword>
<dbReference type="InterPro" id="IPR007693">
    <property type="entry name" value="DNA_helicase_DnaB-like_N"/>
</dbReference>
<accession>A0ABZ2CAN5</accession>
<dbReference type="SUPFAM" id="SSF48024">
    <property type="entry name" value="N-terminal domain of DnaB helicase"/>
    <property type="match status" value="1"/>
</dbReference>
<keyword evidence="1" id="KW-0235">DNA replication</keyword>
<sequence length="115" mass="13412">MMLAEQLQMETRNLCLAEKALLGSFLKENHLLHDTIILPEHFAEGRHRLLMQLMKKIHSLSRAVDAITLALDCDPEHYGGLSYVQELLSYANPVRFEDYEEIVLEQWRNGRNETF</sequence>
<evidence type="ECO:0000313" key="4">
    <source>
        <dbReference type="EMBL" id="WVX80548.1"/>
    </source>
</evidence>
<keyword evidence="2" id="KW-0238">DNA-binding</keyword>
<protein>
    <submittedName>
        <fullName evidence="4">DnaB-like helicase N-terminal domain-containing protein</fullName>
    </submittedName>
</protein>